<dbReference type="RefSeq" id="WP_080942747.1">
    <property type="nucleotide sequence ID" value="NZ_CP065600.1"/>
</dbReference>
<accession>A0AAP9XX36</accession>
<sequence length="89" mass="9686">MAKDKVEQAVELPLAEAADLATRAAANGVSTPEYLGIHVLRSAYGALHPIVARFEARDVFGTERDGRKVIFLIFTNSNTNRIERGVCDA</sequence>
<proteinExistence type="predicted"/>
<dbReference type="Proteomes" id="UP000594892">
    <property type="component" value="Chromosome 1"/>
</dbReference>
<dbReference type="GeneID" id="45698838"/>
<evidence type="ECO:0000313" key="2">
    <source>
        <dbReference type="Proteomes" id="UP000594892"/>
    </source>
</evidence>
<gene>
    <name evidence="1" type="ORF">I6H06_00340</name>
</gene>
<evidence type="ECO:0000313" key="1">
    <source>
        <dbReference type="EMBL" id="QPQ90273.1"/>
    </source>
</evidence>
<protein>
    <submittedName>
        <fullName evidence="1">Uncharacterized protein</fullName>
    </submittedName>
</protein>
<dbReference type="AlphaFoldDB" id="A0AAP9XX36"/>
<organism evidence="1 2">
    <name type="scientific">Burkholderia glumae</name>
    <name type="common">Pseudomonas glumae</name>
    <dbReference type="NCBI Taxonomy" id="337"/>
    <lineage>
        <taxon>Bacteria</taxon>
        <taxon>Pseudomonadati</taxon>
        <taxon>Pseudomonadota</taxon>
        <taxon>Betaproteobacteria</taxon>
        <taxon>Burkholderiales</taxon>
        <taxon>Burkholderiaceae</taxon>
        <taxon>Burkholderia</taxon>
    </lineage>
</organism>
<dbReference type="EMBL" id="CP065600">
    <property type="protein sequence ID" value="QPQ90273.1"/>
    <property type="molecule type" value="Genomic_DNA"/>
</dbReference>
<reference evidence="1 2" key="1">
    <citation type="submission" date="2020-12" db="EMBL/GenBank/DDBJ databases">
        <title>FDA dAtabase for Regulatory Grade micrObial Sequences (FDA-ARGOS): Supporting development and validation of Infectious Disease Dx tests.</title>
        <authorList>
            <person name="Minogue T."/>
            <person name="Wolcott M."/>
            <person name="Wasieloski L."/>
            <person name="Aguilar W."/>
            <person name="Moore D."/>
            <person name="Jaissle J."/>
            <person name="Tallon L."/>
            <person name="Sadzewicz L."/>
            <person name="Zhao X."/>
            <person name="Boylan J."/>
            <person name="Ott S."/>
            <person name="Bowen H."/>
            <person name="Vavikolanu K."/>
            <person name="Mehta A."/>
            <person name="Aluvathingal J."/>
            <person name="Nadendla S."/>
            <person name="Yan Y."/>
            <person name="Sichtig H."/>
        </authorList>
    </citation>
    <scope>NUCLEOTIDE SEQUENCE [LARGE SCALE GENOMIC DNA]</scope>
    <source>
        <strain evidence="1 2">FDAARGOS_949</strain>
    </source>
</reference>
<name>A0AAP9XX36_BURGL</name>